<feature type="transmembrane region" description="Helical" evidence="1">
    <location>
        <begin position="182"/>
        <end position="203"/>
    </location>
</feature>
<feature type="transmembrane region" description="Helical" evidence="1">
    <location>
        <begin position="235"/>
        <end position="254"/>
    </location>
</feature>
<dbReference type="EMBL" id="BAABRT010000018">
    <property type="protein sequence ID" value="GAA5525681.1"/>
    <property type="molecule type" value="Genomic_DNA"/>
</dbReference>
<gene>
    <name evidence="2" type="ORF">Maes01_02253</name>
</gene>
<keyword evidence="3" id="KW-1185">Reference proteome</keyword>
<feature type="transmembrane region" description="Helical" evidence="1">
    <location>
        <begin position="157"/>
        <end position="175"/>
    </location>
</feature>
<evidence type="ECO:0000313" key="2">
    <source>
        <dbReference type="EMBL" id="GAA5525681.1"/>
    </source>
</evidence>
<feature type="transmembrane region" description="Helical" evidence="1">
    <location>
        <begin position="129"/>
        <end position="151"/>
    </location>
</feature>
<dbReference type="Proteomes" id="UP001408594">
    <property type="component" value="Unassembled WGS sequence"/>
</dbReference>
<feature type="transmembrane region" description="Helical" evidence="1">
    <location>
        <begin position="9"/>
        <end position="30"/>
    </location>
</feature>
<feature type="transmembrane region" description="Helical" evidence="1">
    <location>
        <begin position="42"/>
        <end position="64"/>
    </location>
</feature>
<keyword evidence="1" id="KW-1133">Transmembrane helix</keyword>
<proteinExistence type="predicted"/>
<comment type="caution">
    <text evidence="2">The sequence shown here is derived from an EMBL/GenBank/DDBJ whole genome shotgun (WGS) entry which is preliminary data.</text>
</comment>
<organism evidence="2 3">
    <name type="scientific">Microbulbifer aestuariivivens</name>
    <dbReference type="NCBI Taxonomy" id="1908308"/>
    <lineage>
        <taxon>Bacteria</taxon>
        <taxon>Pseudomonadati</taxon>
        <taxon>Pseudomonadota</taxon>
        <taxon>Gammaproteobacteria</taxon>
        <taxon>Cellvibrionales</taxon>
        <taxon>Microbulbiferaceae</taxon>
        <taxon>Microbulbifer</taxon>
    </lineage>
</organism>
<protein>
    <submittedName>
        <fullName evidence="2">Uncharacterized protein</fullName>
    </submittedName>
</protein>
<accession>A0ABP9WT87</accession>
<feature type="transmembrane region" description="Helical" evidence="1">
    <location>
        <begin position="260"/>
        <end position="284"/>
    </location>
</feature>
<keyword evidence="1" id="KW-0812">Transmembrane</keyword>
<keyword evidence="1" id="KW-0472">Membrane</keyword>
<reference evidence="2 3" key="1">
    <citation type="submission" date="2024-02" db="EMBL/GenBank/DDBJ databases">
        <title>Microbulbifer aestuariivivens NBRC 112533.</title>
        <authorList>
            <person name="Ichikawa N."/>
            <person name="Katano-Makiyama Y."/>
            <person name="Hidaka K."/>
        </authorList>
    </citation>
    <scope>NUCLEOTIDE SEQUENCE [LARGE SCALE GENOMIC DNA]</scope>
    <source>
        <strain evidence="2 3">NBRC 112533</strain>
    </source>
</reference>
<evidence type="ECO:0000313" key="3">
    <source>
        <dbReference type="Proteomes" id="UP001408594"/>
    </source>
</evidence>
<feature type="transmembrane region" description="Helical" evidence="1">
    <location>
        <begin position="209"/>
        <end position="228"/>
    </location>
</feature>
<name>A0ABP9WT87_9GAMM</name>
<evidence type="ECO:0000256" key="1">
    <source>
        <dbReference type="SAM" id="Phobius"/>
    </source>
</evidence>
<sequence length="296" mass="31862">MRMSPVPRGVLRIGGSFLAVAGVIFVALRLRNYSVDLDVSGMTLLFFWWCMVLSLIYGAGNYFLAVSWWNFIKYFGGSISISEAVRVYGISQLAKYVPGNIFHLAGRQVLGMASGLTSGIAAKSMVFEFGLLVLAGLQFSWLVLPLFIQSLLIPESIILFVISLLMTGFVLNLILGIHASWAFFWQILFLLISSSVFAALLVLSDSGGGLTPLVLLGCGGGFIIAWLVGLVTPGAPAGVGVRELVLLLLLGGLIDEGKLLTAILIGRIVTIVGDLAFFTAVHFIPSKFFQTEKAHV</sequence>